<dbReference type="Proteomes" id="UP000807342">
    <property type="component" value="Unassembled WGS sequence"/>
</dbReference>
<accession>A0A9P5X343</accession>
<organism evidence="1 2">
    <name type="scientific">Macrolepiota fuliginosa MF-IS2</name>
    <dbReference type="NCBI Taxonomy" id="1400762"/>
    <lineage>
        <taxon>Eukaryota</taxon>
        <taxon>Fungi</taxon>
        <taxon>Dikarya</taxon>
        <taxon>Basidiomycota</taxon>
        <taxon>Agaricomycotina</taxon>
        <taxon>Agaricomycetes</taxon>
        <taxon>Agaricomycetidae</taxon>
        <taxon>Agaricales</taxon>
        <taxon>Agaricineae</taxon>
        <taxon>Agaricaceae</taxon>
        <taxon>Macrolepiota</taxon>
    </lineage>
</organism>
<dbReference type="AlphaFoldDB" id="A0A9P5X343"/>
<dbReference type="OrthoDB" id="3084722at2759"/>
<evidence type="ECO:0000313" key="1">
    <source>
        <dbReference type="EMBL" id="KAF9442370.1"/>
    </source>
</evidence>
<evidence type="ECO:0000313" key="2">
    <source>
        <dbReference type="Proteomes" id="UP000807342"/>
    </source>
</evidence>
<protein>
    <submittedName>
        <fullName evidence="1">Uncharacterized protein</fullName>
    </submittedName>
</protein>
<name>A0A9P5X343_9AGAR</name>
<comment type="caution">
    <text evidence="1">The sequence shown here is derived from an EMBL/GenBank/DDBJ whole genome shotgun (WGS) entry which is preliminary data.</text>
</comment>
<proteinExistence type="predicted"/>
<reference evidence="1" key="1">
    <citation type="submission" date="2020-11" db="EMBL/GenBank/DDBJ databases">
        <authorList>
            <consortium name="DOE Joint Genome Institute"/>
            <person name="Ahrendt S."/>
            <person name="Riley R."/>
            <person name="Andreopoulos W."/>
            <person name="Labutti K."/>
            <person name="Pangilinan J."/>
            <person name="Ruiz-Duenas F.J."/>
            <person name="Barrasa J.M."/>
            <person name="Sanchez-Garcia M."/>
            <person name="Camarero S."/>
            <person name="Miyauchi S."/>
            <person name="Serrano A."/>
            <person name="Linde D."/>
            <person name="Babiker R."/>
            <person name="Drula E."/>
            <person name="Ayuso-Fernandez I."/>
            <person name="Pacheco R."/>
            <person name="Padilla G."/>
            <person name="Ferreira P."/>
            <person name="Barriuso J."/>
            <person name="Kellner H."/>
            <person name="Castanera R."/>
            <person name="Alfaro M."/>
            <person name="Ramirez L."/>
            <person name="Pisabarro A.G."/>
            <person name="Kuo A."/>
            <person name="Tritt A."/>
            <person name="Lipzen A."/>
            <person name="He G."/>
            <person name="Yan M."/>
            <person name="Ng V."/>
            <person name="Cullen D."/>
            <person name="Martin F."/>
            <person name="Rosso M.-N."/>
            <person name="Henrissat B."/>
            <person name="Hibbett D."/>
            <person name="Martinez A.T."/>
            <person name="Grigoriev I.V."/>
        </authorList>
    </citation>
    <scope>NUCLEOTIDE SEQUENCE</scope>
    <source>
        <strain evidence="1">MF-IS2</strain>
    </source>
</reference>
<keyword evidence="2" id="KW-1185">Reference proteome</keyword>
<dbReference type="EMBL" id="MU151646">
    <property type="protein sequence ID" value="KAF9442370.1"/>
    <property type="molecule type" value="Genomic_DNA"/>
</dbReference>
<gene>
    <name evidence="1" type="ORF">P691DRAFT_789541</name>
</gene>
<sequence length="130" mass="15643">MTMAQPCRCMGLVVVMFNRITREEVMVNQDQKIRNALHRIWPWLVHDSKSRGIKGLIAGVIVKLDHESNSDSRMHSTIRLFNHFNHNVATFHMLMPSPHMHILYYSINKFHNRWDFTRVFKWYMEVYVKE</sequence>